<reference evidence="1" key="2">
    <citation type="journal article" date="2022" name="Microb. Genom.">
        <title>A chromosome-scale genome assembly of the tomato pathogen Cladosporium fulvum reveals a compartmentalized genome architecture and the presence of a dispensable chromosome.</title>
        <authorList>
            <person name="Zaccaron A.Z."/>
            <person name="Chen L.H."/>
            <person name="Samaras A."/>
            <person name="Stergiopoulos I."/>
        </authorList>
    </citation>
    <scope>NUCLEOTIDE SEQUENCE</scope>
    <source>
        <strain evidence="1">Race5_Kim</strain>
    </source>
</reference>
<keyword evidence="2" id="KW-1185">Reference proteome</keyword>
<dbReference type="Proteomes" id="UP000756132">
    <property type="component" value="Chromosome 6"/>
</dbReference>
<reference evidence="1" key="1">
    <citation type="submission" date="2021-12" db="EMBL/GenBank/DDBJ databases">
        <authorList>
            <person name="Zaccaron A."/>
            <person name="Stergiopoulos I."/>
        </authorList>
    </citation>
    <scope>NUCLEOTIDE SEQUENCE</scope>
    <source>
        <strain evidence="1">Race5_Kim</strain>
    </source>
</reference>
<dbReference type="EMBL" id="CP090168">
    <property type="protein sequence ID" value="UJO18806.1"/>
    <property type="molecule type" value="Genomic_DNA"/>
</dbReference>
<dbReference type="GeneID" id="71987488"/>
<accession>A0A9Q8UQL4</accession>
<organism evidence="1 2">
    <name type="scientific">Passalora fulva</name>
    <name type="common">Tomato leaf mold</name>
    <name type="synonym">Cladosporium fulvum</name>
    <dbReference type="NCBI Taxonomy" id="5499"/>
    <lineage>
        <taxon>Eukaryota</taxon>
        <taxon>Fungi</taxon>
        <taxon>Dikarya</taxon>
        <taxon>Ascomycota</taxon>
        <taxon>Pezizomycotina</taxon>
        <taxon>Dothideomycetes</taxon>
        <taxon>Dothideomycetidae</taxon>
        <taxon>Mycosphaerellales</taxon>
        <taxon>Mycosphaerellaceae</taxon>
        <taxon>Fulvia</taxon>
    </lineage>
</organism>
<evidence type="ECO:0000313" key="1">
    <source>
        <dbReference type="EMBL" id="UJO18806.1"/>
    </source>
</evidence>
<dbReference type="RefSeq" id="XP_047763172.1">
    <property type="nucleotide sequence ID" value="XM_047906758.1"/>
</dbReference>
<gene>
    <name evidence="1" type="ORF">CLAFUR5_07610</name>
</gene>
<dbReference type="AlphaFoldDB" id="A0A9Q8UQL4"/>
<sequence length="151" mass="17509">MAHYNPFVRSTNFGEERIINIEFATNEDPLDRAERIAHDKSTQKKLPDLFKVVVPSAERAAHRLRLMRIEFPPMDQSQYWLELQVGGNLVIHGCGDFKPRGYCDVCNSWGKGCGPKIEKDDSGRWVCWHGRWRDYEADWAATQALINRGFR</sequence>
<dbReference type="KEGG" id="ffu:CLAFUR5_07610"/>
<name>A0A9Q8UQL4_PASFU</name>
<evidence type="ECO:0000313" key="2">
    <source>
        <dbReference type="Proteomes" id="UP000756132"/>
    </source>
</evidence>
<protein>
    <submittedName>
        <fullName evidence="1">Uncharacterized protein</fullName>
    </submittedName>
</protein>
<proteinExistence type="predicted"/>